<dbReference type="PANTHER" id="PTHR34823">
    <property type="entry name" value="GLCNAC-BINDING PROTEIN A"/>
    <property type="match status" value="1"/>
</dbReference>
<comment type="caution">
    <text evidence="5">The sequence shown here is derived from an EMBL/GenBank/DDBJ whole genome shotgun (WGS) entry which is preliminary data.</text>
</comment>
<dbReference type="CDD" id="cd21177">
    <property type="entry name" value="LPMO_AA10"/>
    <property type="match status" value="1"/>
</dbReference>
<dbReference type="AlphaFoldDB" id="A0A372JFN4"/>
<evidence type="ECO:0000313" key="5">
    <source>
        <dbReference type="EMBL" id="RFU38664.1"/>
    </source>
</evidence>
<dbReference type="EMBL" id="QURH01000739">
    <property type="protein sequence ID" value="RFU38664.1"/>
    <property type="molecule type" value="Genomic_DNA"/>
</dbReference>
<dbReference type="SUPFAM" id="SSF81296">
    <property type="entry name" value="E set domains"/>
    <property type="match status" value="1"/>
</dbReference>
<keyword evidence="3" id="KW-0812">Transmembrane</keyword>
<evidence type="ECO:0000313" key="6">
    <source>
        <dbReference type="Proteomes" id="UP000261811"/>
    </source>
</evidence>
<evidence type="ECO:0000256" key="1">
    <source>
        <dbReference type="ARBA" id="ARBA00022729"/>
    </source>
</evidence>
<dbReference type="Gene3D" id="2.70.50.50">
    <property type="entry name" value="chitin-binding protein cbp21"/>
    <property type="match status" value="1"/>
</dbReference>
<dbReference type="PANTHER" id="PTHR34823:SF1">
    <property type="entry name" value="CHITIN-BINDING TYPE-4 DOMAIN-CONTAINING PROTEIN"/>
    <property type="match status" value="1"/>
</dbReference>
<keyword evidence="6" id="KW-1185">Reference proteome</keyword>
<keyword evidence="1" id="KW-0732">Signal</keyword>
<evidence type="ECO:0000259" key="4">
    <source>
        <dbReference type="Pfam" id="PF03067"/>
    </source>
</evidence>
<gene>
    <name evidence="5" type="ORF">DZF91_26495</name>
</gene>
<feature type="region of interest" description="Disordered" evidence="2">
    <location>
        <begin position="187"/>
        <end position="231"/>
    </location>
</feature>
<dbReference type="OrthoDB" id="5179374at2"/>
<feature type="domain" description="Chitin-binding type-4" evidence="4">
    <location>
        <begin position="1"/>
        <end position="176"/>
    </location>
</feature>
<protein>
    <submittedName>
        <fullName evidence="5">Chitin-binding protein</fullName>
    </submittedName>
</protein>
<sequence>MQFPLSRVLTCYKEGPEAPRTAACKAAIRASGKQAFYDWNGVRLADVAGRHRRRIPDGRLCSAGNPTFRGLDLPRSDWPATRVKSGARLDLRFAVTAPHKGAFQLFITKNGYDPAKPLKWADLDAKPFLTKNNPRAVNGLYDLTATIPAGKKGRHLIYAIWQRSDSPEAFYSCSDVVIGNTSASPGSLGTKSLATSGGGHGGHDHGGTTPGGQGHGAAVPKGHAHGGASPTSLHVVRTASDEPAGGGLFGAGLICGTVGLTLGGVAGLLLTARRRRQENDL</sequence>
<dbReference type="Pfam" id="PF03067">
    <property type="entry name" value="LPMO_10"/>
    <property type="match status" value="1"/>
</dbReference>
<dbReference type="Proteomes" id="UP000261811">
    <property type="component" value="Unassembled WGS sequence"/>
</dbReference>
<dbReference type="InterPro" id="IPR004302">
    <property type="entry name" value="Cellulose/chitin-bd_N"/>
</dbReference>
<name>A0A372JFN4_9ACTN</name>
<organism evidence="5 6">
    <name type="scientific">Actinomadura logoneensis</name>
    <dbReference type="NCBI Taxonomy" id="2293572"/>
    <lineage>
        <taxon>Bacteria</taxon>
        <taxon>Bacillati</taxon>
        <taxon>Actinomycetota</taxon>
        <taxon>Actinomycetes</taxon>
        <taxon>Streptosporangiales</taxon>
        <taxon>Thermomonosporaceae</taxon>
        <taxon>Actinomadura</taxon>
    </lineage>
</organism>
<proteinExistence type="predicted"/>
<accession>A0A372JFN4</accession>
<evidence type="ECO:0000256" key="3">
    <source>
        <dbReference type="SAM" id="Phobius"/>
    </source>
</evidence>
<evidence type="ECO:0000256" key="2">
    <source>
        <dbReference type="SAM" id="MobiDB-lite"/>
    </source>
</evidence>
<keyword evidence="3" id="KW-0472">Membrane</keyword>
<dbReference type="InterPro" id="IPR014756">
    <property type="entry name" value="Ig_E-set"/>
</dbReference>
<feature type="transmembrane region" description="Helical" evidence="3">
    <location>
        <begin position="247"/>
        <end position="270"/>
    </location>
</feature>
<dbReference type="InterPro" id="IPR051024">
    <property type="entry name" value="GlcNAc_Chitin_IntDeg"/>
</dbReference>
<reference evidence="5 6" key="1">
    <citation type="submission" date="2018-08" db="EMBL/GenBank/DDBJ databases">
        <title>Actinomadura jelena sp. nov., a novel Actinomycete isolated from soil in Chad.</title>
        <authorList>
            <person name="Shi L."/>
        </authorList>
    </citation>
    <scope>NUCLEOTIDE SEQUENCE [LARGE SCALE GENOMIC DNA]</scope>
    <source>
        <strain evidence="5 6">NEAU-G17</strain>
    </source>
</reference>
<keyword evidence="3" id="KW-1133">Transmembrane helix</keyword>